<dbReference type="PANTHER" id="PTHR39162:SF1">
    <property type="entry name" value="SPORULATION PROTEIN YTFJ"/>
    <property type="match status" value="1"/>
</dbReference>
<feature type="region of interest" description="Disordered" evidence="1">
    <location>
        <begin position="121"/>
        <end position="140"/>
    </location>
</feature>
<evidence type="ECO:0000313" key="3">
    <source>
        <dbReference type="Proteomes" id="UP001218895"/>
    </source>
</evidence>
<dbReference type="KEGG" id="manq:L1994_09410"/>
<dbReference type="Pfam" id="PF09579">
    <property type="entry name" value="Spore_YtfJ"/>
    <property type="match status" value="1"/>
</dbReference>
<proteinExistence type="predicted"/>
<gene>
    <name evidence="2" type="ORF">L1994_09410</name>
</gene>
<name>A0AAF0FR73_9EURY</name>
<evidence type="ECO:0000256" key="1">
    <source>
        <dbReference type="SAM" id="MobiDB-lite"/>
    </source>
</evidence>
<dbReference type="EMBL" id="CP091092">
    <property type="protein sequence ID" value="WFN36351.1"/>
    <property type="molecule type" value="Genomic_DNA"/>
</dbReference>
<evidence type="ECO:0000313" key="2">
    <source>
        <dbReference type="EMBL" id="WFN36351.1"/>
    </source>
</evidence>
<protein>
    <submittedName>
        <fullName evidence="2">Sporulation protein</fullName>
    </submittedName>
</protein>
<reference evidence="2" key="1">
    <citation type="submission" date="2022-01" db="EMBL/GenBank/DDBJ databases">
        <title>Complete genome of Methanomicrobium antiquum DSM 21220.</title>
        <authorList>
            <person name="Chen S.-C."/>
            <person name="You Y.-T."/>
            <person name="Zhou Y.-Z."/>
            <person name="Lai M.-C."/>
        </authorList>
    </citation>
    <scope>NUCLEOTIDE SEQUENCE</scope>
    <source>
        <strain evidence="2">DSM 21220</strain>
    </source>
</reference>
<dbReference type="RefSeq" id="WP_278099189.1">
    <property type="nucleotide sequence ID" value="NZ_CP091092.1"/>
</dbReference>
<organism evidence="2 3">
    <name type="scientific">Methanomicrobium antiquum</name>
    <dbReference type="NCBI Taxonomy" id="487686"/>
    <lineage>
        <taxon>Archaea</taxon>
        <taxon>Methanobacteriati</taxon>
        <taxon>Methanobacteriota</taxon>
        <taxon>Stenosarchaea group</taxon>
        <taxon>Methanomicrobia</taxon>
        <taxon>Methanomicrobiales</taxon>
        <taxon>Methanomicrobiaceae</taxon>
        <taxon>Methanomicrobium</taxon>
    </lineage>
</organism>
<dbReference type="AlphaFoldDB" id="A0AAF0FR73"/>
<keyword evidence="3" id="KW-1185">Reference proteome</keyword>
<dbReference type="GeneID" id="79950614"/>
<sequence length="140" mass="14746">MEKNDMFVKTLEELDRLLNADSILGDAVDLGDHVIIPVASFAFGYGAGYGEGEDNGGGTGAGAGISPVAVVLIDKTLHGEGAVKVVPLRKPGAISEAISAVGSDLLPKVVEALKLELDKKDDEKEKNKDLKDKKTETKKE</sequence>
<dbReference type="Proteomes" id="UP001218895">
    <property type="component" value="Chromosome"/>
</dbReference>
<accession>A0AAF0FR73</accession>
<dbReference type="InterPro" id="IPR014229">
    <property type="entry name" value="Spore_YtfJ"/>
</dbReference>
<dbReference type="PANTHER" id="PTHR39162">
    <property type="entry name" value="GLL3345 PROTEIN"/>
    <property type="match status" value="1"/>
</dbReference>